<organism evidence="2 3">
    <name type="scientific">Streptomyces himalayensis subsp. himalayensis</name>
    <dbReference type="NCBI Taxonomy" id="2756131"/>
    <lineage>
        <taxon>Bacteria</taxon>
        <taxon>Bacillati</taxon>
        <taxon>Actinomycetota</taxon>
        <taxon>Actinomycetes</taxon>
        <taxon>Kitasatosporales</taxon>
        <taxon>Streptomycetaceae</taxon>
        <taxon>Streptomyces</taxon>
        <taxon>Streptomyces himalayensis</taxon>
    </lineage>
</organism>
<accession>A0A7W0DR97</accession>
<reference evidence="2 3" key="1">
    <citation type="submission" date="2020-07" db="EMBL/GenBank/DDBJ databases">
        <title>Streptomyces isolated from Indian soil.</title>
        <authorList>
            <person name="Mandal S."/>
            <person name="Maiti P.K."/>
        </authorList>
    </citation>
    <scope>NUCLEOTIDE SEQUENCE [LARGE SCALE GENOMIC DNA]</scope>
    <source>
        <strain evidence="2 3">PSKA28</strain>
    </source>
</reference>
<name>A0A7W0DR97_9ACTN</name>
<proteinExistence type="predicted"/>
<feature type="signal peptide" evidence="1">
    <location>
        <begin position="1"/>
        <end position="31"/>
    </location>
</feature>
<dbReference type="Proteomes" id="UP000545761">
    <property type="component" value="Unassembled WGS sequence"/>
</dbReference>
<dbReference type="EMBL" id="JACEHE010000022">
    <property type="protein sequence ID" value="MBA2949812.1"/>
    <property type="molecule type" value="Genomic_DNA"/>
</dbReference>
<dbReference type="RefSeq" id="WP_181660752.1">
    <property type="nucleotide sequence ID" value="NZ_JACEHE010000022.1"/>
</dbReference>
<keyword evidence="1" id="KW-0732">Signal</keyword>
<comment type="caution">
    <text evidence="2">The sequence shown here is derived from an EMBL/GenBank/DDBJ whole genome shotgun (WGS) entry which is preliminary data.</text>
</comment>
<feature type="chain" id="PRO_5031572075" evidence="1">
    <location>
        <begin position="32"/>
        <end position="128"/>
    </location>
</feature>
<gene>
    <name evidence="2" type="ORF">H1D24_29385</name>
</gene>
<evidence type="ECO:0000313" key="2">
    <source>
        <dbReference type="EMBL" id="MBA2949812.1"/>
    </source>
</evidence>
<dbReference type="AlphaFoldDB" id="A0A7W0DR97"/>
<protein>
    <submittedName>
        <fullName evidence="2">Uncharacterized protein</fullName>
    </submittedName>
</protein>
<evidence type="ECO:0000313" key="3">
    <source>
        <dbReference type="Proteomes" id="UP000545761"/>
    </source>
</evidence>
<sequence>MIYKRTRLRVGIASVAVAAATGFAGFQLAEADEFKKEVDRAEFCRQAMPLDLQNSDELTIHEKRHILGDLTDLAPEAARNDFYILLDWYDHYDSEDKEDAREASFDVGEFIELNCSNINIGGIRASRN</sequence>
<evidence type="ECO:0000256" key="1">
    <source>
        <dbReference type="SAM" id="SignalP"/>
    </source>
</evidence>